<feature type="transmembrane region" description="Helical" evidence="2">
    <location>
        <begin position="59"/>
        <end position="83"/>
    </location>
</feature>
<evidence type="ECO:0000256" key="1">
    <source>
        <dbReference type="SAM" id="MobiDB-lite"/>
    </source>
</evidence>
<evidence type="ECO:0000256" key="2">
    <source>
        <dbReference type="SAM" id="Phobius"/>
    </source>
</evidence>
<evidence type="ECO:0000313" key="3">
    <source>
        <dbReference type="EMBL" id="MBB4936296.1"/>
    </source>
</evidence>
<keyword evidence="2" id="KW-0472">Membrane</keyword>
<feature type="region of interest" description="Disordered" evidence="1">
    <location>
        <begin position="167"/>
        <end position="210"/>
    </location>
</feature>
<dbReference type="RefSeq" id="WP_184752746.1">
    <property type="nucleotide sequence ID" value="NZ_BAABEK010000043.1"/>
</dbReference>
<name>A0A7W7RRK9_9ACTN</name>
<gene>
    <name evidence="3" type="ORF">FHR32_000601</name>
</gene>
<keyword evidence="2" id="KW-1133">Transmembrane helix</keyword>
<accession>A0A7W7RRK9</accession>
<sequence>MGELTPKQLETRYRDWPPRSWYATRRNRRLLAGAGAGSAGLIWVSAIVCWYLAPSDLAMWTTFALGGSALVIYIVVYSALVGATRGVVGLAERYLDERQSLERQKAQADARRGTTAVLIALGAMLSFAVSGAEMTIRIPSAAIVMLMYAVVTTHLILPSLLMGWRMPDPPPDDEDDRDDGDDSDDEGHDRIGEVSGRTGNGQPIDGNTAT</sequence>
<protein>
    <submittedName>
        <fullName evidence="3">Uncharacterized protein</fullName>
    </submittedName>
</protein>
<feature type="transmembrane region" description="Helical" evidence="2">
    <location>
        <begin position="30"/>
        <end position="53"/>
    </location>
</feature>
<organism evidence="3 4">
    <name type="scientific">Streptosporangium album</name>
    <dbReference type="NCBI Taxonomy" id="47479"/>
    <lineage>
        <taxon>Bacteria</taxon>
        <taxon>Bacillati</taxon>
        <taxon>Actinomycetota</taxon>
        <taxon>Actinomycetes</taxon>
        <taxon>Streptosporangiales</taxon>
        <taxon>Streptosporangiaceae</taxon>
        <taxon>Streptosporangium</taxon>
    </lineage>
</organism>
<feature type="transmembrane region" description="Helical" evidence="2">
    <location>
        <begin position="138"/>
        <end position="157"/>
    </location>
</feature>
<feature type="transmembrane region" description="Helical" evidence="2">
    <location>
        <begin position="113"/>
        <end position="132"/>
    </location>
</feature>
<dbReference type="Proteomes" id="UP000534286">
    <property type="component" value="Unassembled WGS sequence"/>
</dbReference>
<reference evidence="3 4" key="1">
    <citation type="submission" date="2020-08" db="EMBL/GenBank/DDBJ databases">
        <title>Sequencing the genomes of 1000 actinobacteria strains.</title>
        <authorList>
            <person name="Klenk H.-P."/>
        </authorList>
    </citation>
    <scope>NUCLEOTIDE SEQUENCE [LARGE SCALE GENOMIC DNA]</scope>
    <source>
        <strain evidence="3 4">DSM 43023</strain>
    </source>
</reference>
<proteinExistence type="predicted"/>
<dbReference type="AlphaFoldDB" id="A0A7W7RRK9"/>
<feature type="compositionally biased region" description="Acidic residues" evidence="1">
    <location>
        <begin position="170"/>
        <end position="186"/>
    </location>
</feature>
<comment type="caution">
    <text evidence="3">The sequence shown here is derived from an EMBL/GenBank/DDBJ whole genome shotgun (WGS) entry which is preliminary data.</text>
</comment>
<evidence type="ECO:0000313" key="4">
    <source>
        <dbReference type="Proteomes" id="UP000534286"/>
    </source>
</evidence>
<keyword evidence="2" id="KW-0812">Transmembrane</keyword>
<dbReference type="EMBL" id="JACHJU010000001">
    <property type="protein sequence ID" value="MBB4936296.1"/>
    <property type="molecule type" value="Genomic_DNA"/>
</dbReference>
<keyword evidence="4" id="KW-1185">Reference proteome</keyword>